<protein>
    <submittedName>
        <fullName evidence="2">Uncharacterized protein</fullName>
    </submittedName>
</protein>
<accession>A0ABD2ZMN6</accession>
<dbReference type="Proteomes" id="UP001630127">
    <property type="component" value="Unassembled WGS sequence"/>
</dbReference>
<evidence type="ECO:0000313" key="3">
    <source>
        <dbReference type="Proteomes" id="UP001630127"/>
    </source>
</evidence>
<name>A0ABD2ZMN6_9GENT</name>
<organism evidence="2 3">
    <name type="scientific">Cinchona calisaya</name>
    <dbReference type="NCBI Taxonomy" id="153742"/>
    <lineage>
        <taxon>Eukaryota</taxon>
        <taxon>Viridiplantae</taxon>
        <taxon>Streptophyta</taxon>
        <taxon>Embryophyta</taxon>
        <taxon>Tracheophyta</taxon>
        <taxon>Spermatophyta</taxon>
        <taxon>Magnoliopsida</taxon>
        <taxon>eudicotyledons</taxon>
        <taxon>Gunneridae</taxon>
        <taxon>Pentapetalae</taxon>
        <taxon>asterids</taxon>
        <taxon>lamiids</taxon>
        <taxon>Gentianales</taxon>
        <taxon>Rubiaceae</taxon>
        <taxon>Cinchonoideae</taxon>
        <taxon>Cinchoneae</taxon>
        <taxon>Cinchona</taxon>
    </lineage>
</organism>
<gene>
    <name evidence="2" type="ORF">ACH5RR_018692</name>
</gene>
<sequence>MVASRQISASRGRACGHGRSISSQQMTNWQAPRPNYPPPNLGYSPNTLPQPSSLPSSVDPATVTYYNCSGPVHLVNICPPPRIPRTQHPTSNHSCTSNSNKPWLMDSGTTHHLTVDLDNLHLHSEYQGP</sequence>
<evidence type="ECO:0000256" key="1">
    <source>
        <dbReference type="SAM" id="MobiDB-lite"/>
    </source>
</evidence>
<dbReference type="AlphaFoldDB" id="A0ABD2ZMN6"/>
<feature type="compositionally biased region" description="Polar residues" evidence="1">
    <location>
        <begin position="20"/>
        <end position="30"/>
    </location>
</feature>
<evidence type="ECO:0000313" key="2">
    <source>
        <dbReference type="EMBL" id="KAL3520543.1"/>
    </source>
</evidence>
<keyword evidence="3" id="KW-1185">Reference proteome</keyword>
<proteinExistence type="predicted"/>
<feature type="compositionally biased region" description="Polar residues" evidence="1">
    <location>
        <begin position="43"/>
        <end position="56"/>
    </location>
</feature>
<comment type="caution">
    <text evidence="2">The sequence shown here is derived from an EMBL/GenBank/DDBJ whole genome shotgun (WGS) entry which is preliminary data.</text>
</comment>
<feature type="region of interest" description="Disordered" evidence="1">
    <location>
        <begin position="1"/>
        <end position="57"/>
    </location>
</feature>
<reference evidence="2 3" key="1">
    <citation type="submission" date="2024-11" db="EMBL/GenBank/DDBJ databases">
        <title>A near-complete genome assembly of Cinchona calisaya.</title>
        <authorList>
            <person name="Lian D.C."/>
            <person name="Zhao X.W."/>
            <person name="Wei L."/>
        </authorList>
    </citation>
    <scope>NUCLEOTIDE SEQUENCE [LARGE SCALE GENOMIC DNA]</scope>
    <source>
        <tissue evidence="2">Nenye</tissue>
    </source>
</reference>
<dbReference type="EMBL" id="JBJUIK010000008">
    <property type="protein sequence ID" value="KAL3520543.1"/>
    <property type="molecule type" value="Genomic_DNA"/>
</dbReference>